<evidence type="ECO:0000256" key="1">
    <source>
        <dbReference type="SAM" id="MobiDB-lite"/>
    </source>
</evidence>
<evidence type="ECO:0000313" key="3">
    <source>
        <dbReference type="Proteomes" id="UP000031668"/>
    </source>
</evidence>
<proteinExistence type="predicted"/>
<comment type="caution">
    <text evidence="2">The sequence shown here is derived from an EMBL/GenBank/DDBJ whole genome shotgun (WGS) entry which is preliminary data.</text>
</comment>
<sequence>MLIHQIRTLEIKISSTVVILQVTKFPTKSCQFNNFHKKRDLLPTKKSIQPNYHPTQPEHVRNAMVYPFVDIHHFQQPAVQHNICAKTNNPNNYQAQKFLSGTAINLTVVDVEKPRRNYDQNTHNVTFNDTCTNVSNRGVTHPPTSYVVAQPPMVSTFPKNIAAPLENSRLLQETNHRNIELPNSMPNPSYTSAQDLES</sequence>
<dbReference type="AlphaFoldDB" id="A0A0C2IAH3"/>
<name>A0A0C2IAH3_THEKT</name>
<feature type="region of interest" description="Disordered" evidence="1">
    <location>
        <begin position="177"/>
        <end position="198"/>
    </location>
</feature>
<accession>A0A0C2IAH3</accession>
<reference evidence="2 3" key="1">
    <citation type="journal article" date="2014" name="Genome Biol. Evol.">
        <title>The genome of the myxosporean Thelohanellus kitauei shows adaptations to nutrient acquisition within its fish host.</title>
        <authorList>
            <person name="Yang Y."/>
            <person name="Xiong J."/>
            <person name="Zhou Z."/>
            <person name="Huo F."/>
            <person name="Miao W."/>
            <person name="Ran C."/>
            <person name="Liu Y."/>
            <person name="Zhang J."/>
            <person name="Feng J."/>
            <person name="Wang M."/>
            <person name="Wang M."/>
            <person name="Wang L."/>
            <person name="Yao B."/>
        </authorList>
    </citation>
    <scope>NUCLEOTIDE SEQUENCE [LARGE SCALE GENOMIC DNA]</scope>
    <source>
        <strain evidence="2">Wuqing</strain>
    </source>
</reference>
<dbReference type="Proteomes" id="UP000031668">
    <property type="component" value="Unassembled WGS sequence"/>
</dbReference>
<organism evidence="2 3">
    <name type="scientific">Thelohanellus kitauei</name>
    <name type="common">Myxosporean</name>
    <dbReference type="NCBI Taxonomy" id="669202"/>
    <lineage>
        <taxon>Eukaryota</taxon>
        <taxon>Metazoa</taxon>
        <taxon>Cnidaria</taxon>
        <taxon>Myxozoa</taxon>
        <taxon>Myxosporea</taxon>
        <taxon>Bivalvulida</taxon>
        <taxon>Platysporina</taxon>
        <taxon>Myxobolidae</taxon>
        <taxon>Thelohanellus</taxon>
    </lineage>
</organism>
<dbReference type="EMBL" id="JWZT01005005">
    <property type="protein sequence ID" value="KII62333.1"/>
    <property type="molecule type" value="Genomic_DNA"/>
</dbReference>
<protein>
    <submittedName>
        <fullName evidence="2">Uncharacterized protein</fullName>
    </submittedName>
</protein>
<feature type="compositionally biased region" description="Polar residues" evidence="1">
    <location>
        <begin position="184"/>
        <end position="198"/>
    </location>
</feature>
<gene>
    <name evidence="2" type="ORF">RF11_10501</name>
</gene>
<keyword evidence="3" id="KW-1185">Reference proteome</keyword>
<evidence type="ECO:0000313" key="2">
    <source>
        <dbReference type="EMBL" id="KII62333.1"/>
    </source>
</evidence>